<evidence type="ECO:0000256" key="1">
    <source>
        <dbReference type="ARBA" id="ARBA00010088"/>
    </source>
</evidence>
<name>A0A928V5Q3_9GAMM</name>
<keyword evidence="3" id="KW-1133">Transmembrane helix</keyword>
<dbReference type="Pfam" id="PF00561">
    <property type="entry name" value="Abhydrolase_1"/>
    <property type="match status" value="1"/>
</dbReference>
<dbReference type="InterPro" id="IPR051601">
    <property type="entry name" value="Serine_prot/Carboxylest_S33"/>
</dbReference>
<organism evidence="5 6">
    <name type="scientific">Cellvibrio polysaccharolyticus</name>
    <dbReference type="NCBI Taxonomy" id="2082724"/>
    <lineage>
        <taxon>Bacteria</taxon>
        <taxon>Pseudomonadati</taxon>
        <taxon>Pseudomonadota</taxon>
        <taxon>Gammaproteobacteria</taxon>
        <taxon>Cellvibrionales</taxon>
        <taxon>Cellvibrionaceae</taxon>
        <taxon>Cellvibrio</taxon>
    </lineage>
</organism>
<accession>A0A928V5Q3</accession>
<protein>
    <submittedName>
        <fullName evidence="5">Alpha/beta fold hydrolase</fullName>
    </submittedName>
</protein>
<dbReference type="PANTHER" id="PTHR43248:SF25">
    <property type="entry name" value="AB HYDROLASE-1 DOMAIN-CONTAINING PROTEIN-RELATED"/>
    <property type="match status" value="1"/>
</dbReference>
<keyword evidence="2 5" id="KW-0378">Hydrolase</keyword>
<dbReference type="AlphaFoldDB" id="A0A928V5Q3"/>
<dbReference type="Gene3D" id="3.40.50.1820">
    <property type="entry name" value="alpha/beta hydrolase"/>
    <property type="match status" value="1"/>
</dbReference>
<feature type="transmembrane region" description="Helical" evidence="3">
    <location>
        <begin position="12"/>
        <end position="30"/>
    </location>
</feature>
<dbReference type="Proteomes" id="UP000652567">
    <property type="component" value="Unassembled WGS sequence"/>
</dbReference>
<keyword evidence="6" id="KW-1185">Reference proteome</keyword>
<gene>
    <name evidence="5" type="ORF">C4F51_10850</name>
</gene>
<reference evidence="5" key="1">
    <citation type="submission" date="2018-07" db="EMBL/GenBank/DDBJ databases">
        <title>Genome assembly of strain Ka43.</title>
        <authorList>
            <person name="Kukolya J."/>
            <person name="Nagy I."/>
            <person name="Horvath B."/>
            <person name="Toth A."/>
        </authorList>
    </citation>
    <scope>NUCLEOTIDE SEQUENCE</scope>
    <source>
        <strain evidence="5">KB43</strain>
    </source>
</reference>
<proteinExistence type="inferred from homology"/>
<evidence type="ECO:0000259" key="4">
    <source>
        <dbReference type="Pfam" id="PF00561"/>
    </source>
</evidence>
<dbReference type="EMBL" id="PRDL01000001">
    <property type="protein sequence ID" value="MBE8717680.1"/>
    <property type="molecule type" value="Genomic_DNA"/>
</dbReference>
<keyword evidence="3" id="KW-0812">Transmembrane</keyword>
<evidence type="ECO:0000256" key="2">
    <source>
        <dbReference type="ARBA" id="ARBA00022801"/>
    </source>
</evidence>
<feature type="domain" description="AB hydrolase-1" evidence="4">
    <location>
        <begin position="99"/>
        <end position="485"/>
    </location>
</feature>
<dbReference type="PANTHER" id="PTHR43248">
    <property type="entry name" value="2-SUCCINYL-6-HYDROXY-2,4-CYCLOHEXADIENE-1-CARBOXYLATE SYNTHASE"/>
    <property type="match status" value="1"/>
</dbReference>
<comment type="similarity">
    <text evidence="1">Belongs to the peptidase S33 family.</text>
</comment>
<sequence length="511" mass="58297">MAINFSRFFFKWWPGIAVVGVLILLAGWYYHSTRLPADTTPPVAMENNDYRFDRVDCWFSFPEQEVISCGRLLTPDNTGGFSLPVVIIHEQSEERRPDPVLYLQGGPGSTAGLNDAGIDYWLAWRDNANFKRDVIFMDPRGTGDSKPQLACASFDRLSLEILREDITLQEEFRRGDLGMQACFRHAANAYFNPEFFGTQQSASDIHGLINALPEYPQWNLFGVSYGTRLAMAAAFQFPAVRAMVLDSPYPAGRGDMEQWPEVFDQAIQRFANWCDADAKCTGESRENFIARLRQVLQQLKAYPVSLSVARWDGEWPVRLLLNDHRFLSFLFSSIYDANSWPHISEAMSIVLGSEKGFYPYADRTRMAELMQSLVNQAVSTDFFPMVFDAVDCADQTAVRQDVYEDHIKRYPLLADYTRDLWQFQRCDPNIIPAPLRLNAENIPEQPALLLSGDIDPITPAHWAEALHQQWPSSQWLEMKNTGHAVTVTHGCLLERAVDFFDHPDKKFTGCW</sequence>
<dbReference type="InterPro" id="IPR029058">
    <property type="entry name" value="AB_hydrolase_fold"/>
</dbReference>
<dbReference type="GO" id="GO:0016787">
    <property type="term" value="F:hydrolase activity"/>
    <property type="evidence" value="ECO:0007669"/>
    <property type="project" value="UniProtKB-KW"/>
</dbReference>
<evidence type="ECO:0000313" key="6">
    <source>
        <dbReference type="Proteomes" id="UP000652567"/>
    </source>
</evidence>
<keyword evidence="3" id="KW-0472">Membrane</keyword>
<evidence type="ECO:0000313" key="5">
    <source>
        <dbReference type="EMBL" id="MBE8717680.1"/>
    </source>
</evidence>
<dbReference type="SUPFAM" id="SSF53474">
    <property type="entry name" value="alpha/beta-Hydrolases"/>
    <property type="match status" value="1"/>
</dbReference>
<comment type="caution">
    <text evidence="5">The sequence shown here is derived from an EMBL/GenBank/DDBJ whole genome shotgun (WGS) entry which is preliminary data.</text>
</comment>
<evidence type="ECO:0000256" key="3">
    <source>
        <dbReference type="SAM" id="Phobius"/>
    </source>
</evidence>
<dbReference type="InterPro" id="IPR000073">
    <property type="entry name" value="AB_hydrolase_1"/>
</dbReference>